<evidence type="ECO:0000313" key="3">
    <source>
        <dbReference type="Proteomes" id="UP000004116"/>
    </source>
</evidence>
<protein>
    <submittedName>
        <fullName evidence="2">Uncharacterized protein</fullName>
    </submittedName>
</protein>
<dbReference type="EMBL" id="AGCA01000227">
    <property type="protein sequence ID" value="EGY29154.1"/>
    <property type="molecule type" value="Genomic_DNA"/>
</dbReference>
<proteinExistence type="predicted"/>
<dbReference type="AlphaFoldDB" id="G2GYM6"/>
<dbReference type="RefSeq" id="WP_006706566.1">
    <property type="nucleotide sequence ID" value="NZ_AGCA01000227.1"/>
</dbReference>
<sequence length="92" mass="10670">MRAMVRSQQRGGFKGEEYIRNRSSLCEDYTHRATQDPCHAVGFERGLVNKEKVLMPKRYNNDPIVFIRFSSSASGSQSRLWLDKERTRNGCN</sequence>
<feature type="region of interest" description="Disordered" evidence="1">
    <location>
        <begin position="72"/>
        <end position="92"/>
    </location>
</feature>
<accession>G2GYM6</accession>
<feature type="compositionally biased region" description="Basic and acidic residues" evidence="1">
    <location>
        <begin position="81"/>
        <end position="92"/>
    </location>
</feature>
<keyword evidence="3" id="KW-1185">Reference proteome</keyword>
<organism evidence="2 3">
    <name type="scientific">Candidatus Regiella insecticola 5.15</name>
    <dbReference type="NCBI Taxonomy" id="1005043"/>
    <lineage>
        <taxon>Bacteria</taxon>
        <taxon>Pseudomonadati</taxon>
        <taxon>Pseudomonadota</taxon>
        <taxon>Gammaproteobacteria</taxon>
        <taxon>Enterobacterales</taxon>
        <taxon>Enterobacteriaceae</taxon>
        <taxon>aphid secondary symbionts</taxon>
        <taxon>Candidatus Regiella</taxon>
    </lineage>
</organism>
<evidence type="ECO:0000313" key="2">
    <source>
        <dbReference type="EMBL" id="EGY29154.1"/>
    </source>
</evidence>
<reference evidence="2 3" key="1">
    <citation type="journal article" date="2012" name="Genome Res.">
        <title>Genomic basis of endosymbiont-conferred protection against an insect parasitoid.</title>
        <authorList>
            <person name="Hansen A.K."/>
            <person name="Vorburger C."/>
            <person name="Moran N.A."/>
        </authorList>
    </citation>
    <scope>NUCLEOTIDE SEQUENCE [LARGE SCALE GENOMIC DNA]</scope>
    <source>
        <strain evidence="3">R5.15</strain>
    </source>
</reference>
<dbReference type="Proteomes" id="UP000004116">
    <property type="component" value="Unassembled WGS sequence"/>
</dbReference>
<name>G2GYM6_9ENTR</name>
<gene>
    <name evidence="2" type="ORF">Rin_00008860</name>
</gene>
<evidence type="ECO:0000256" key="1">
    <source>
        <dbReference type="SAM" id="MobiDB-lite"/>
    </source>
</evidence>
<comment type="caution">
    <text evidence="2">The sequence shown here is derived from an EMBL/GenBank/DDBJ whole genome shotgun (WGS) entry which is preliminary data.</text>
</comment>